<dbReference type="EMBL" id="ML994614">
    <property type="protein sequence ID" value="KAF2192998.1"/>
    <property type="molecule type" value="Genomic_DNA"/>
</dbReference>
<feature type="compositionally biased region" description="Polar residues" evidence="1">
    <location>
        <begin position="66"/>
        <end position="81"/>
    </location>
</feature>
<gene>
    <name evidence="2" type="ORF">K469DRAFT_693077</name>
</gene>
<feature type="region of interest" description="Disordered" evidence="1">
    <location>
        <begin position="35"/>
        <end position="89"/>
    </location>
</feature>
<accession>A0A6A6EQL4</accession>
<evidence type="ECO:0000256" key="1">
    <source>
        <dbReference type="SAM" id="MobiDB-lite"/>
    </source>
</evidence>
<evidence type="ECO:0000313" key="2">
    <source>
        <dbReference type="EMBL" id="KAF2192998.1"/>
    </source>
</evidence>
<reference evidence="2" key="1">
    <citation type="journal article" date="2020" name="Stud. Mycol.">
        <title>101 Dothideomycetes genomes: a test case for predicting lifestyles and emergence of pathogens.</title>
        <authorList>
            <person name="Haridas S."/>
            <person name="Albert R."/>
            <person name="Binder M."/>
            <person name="Bloem J."/>
            <person name="Labutti K."/>
            <person name="Salamov A."/>
            <person name="Andreopoulos B."/>
            <person name="Baker S."/>
            <person name="Barry K."/>
            <person name="Bills G."/>
            <person name="Bluhm B."/>
            <person name="Cannon C."/>
            <person name="Castanera R."/>
            <person name="Culley D."/>
            <person name="Daum C."/>
            <person name="Ezra D."/>
            <person name="Gonzalez J."/>
            <person name="Henrissat B."/>
            <person name="Kuo A."/>
            <person name="Liang C."/>
            <person name="Lipzen A."/>
            <person name="Lutzoni F."/>
            <person name="Magnuson J."/>
            <person name="Mondo S."/>
            <person name="Nolan M."/>
            <person name="Ohm R."/>
            <person name="Pangilinan J."/>
            <person name="Park H.-J."/>
            <person name="Ramirez L."/>
            <person name="Alfaro M."/>
            <person name="Sun H."/>
            <person name="Tritt A."/>
            <person name="Yoshinaga Y."/>
            <person name="Zwiers L.-H."/>
            <person name="Turgeon B."/>
            <person name="Goodwin S."/>
            <person name="Spatafora J."/>
            <person name="Crous P."/>
            <person name="Grigoriev I."/>
        </authorList>
    </citation>
    <scope>NUCLEOTIDE SEQUENCE</scope>
    <source>
        <strain evidence="2">CBS 207.26</strain>
    </source>
</reference>
<name>A0A6A6EQL4_9PEZI</name>
<sequence>MHGHYQLAPYRRDRTTTFAFYLQCLPQSDSWTQYQWPSDRPSAEQQDSRHLIFPRPQPRRRDRHSLQLTRQSATNSWTTGLPSHKGGITTRYRTSSAPIGAFLGKKLPSPYRMSKQRLLPRLRTSNRSKEITKKVMIYTKTTRCAYCGDRIIGYTKPAGVKYTYKKSPLKSGR</sequence>
<evidence type="ECO:0000313" key="3">
    <source>
        <dbReference type="Proteomes" id="UP000800200"/>
    </source>
</evidence>
<proteinExistence type="predicted"/>
<dbReference type="OrthoDB" id="3561817at2759"/>
<protein>
    <submittedName>
        <fullName evidence="2">Uncharacterized protein</fullName>
    </submittedName>
</protein>
<keyword evidence="3" id="KW-1185">Reference proteome</keyword>
<dbReference type="AlphaFoldDB" id="A0A6A6EQL4"/>
<organism evidence="2 3">
    <name type="scientific">Zopfia rhizophila CBS 207.26</name>
    <dbReference type="NCBI Taxonomy" id="1314779"/>
    <lineage>
        <taxon>Eukaryota</taxon>
        <taxon>Fungi</taxon>
        <taxon>Dikarya</taxon>
        <taxon>Ascomycota</taxon>
        <taxon>Pezizomycotina</taxon>
        <taxon>Dothideomycetes</taxon>
        <taxon>Dothideomycetes incertae sedis</taxon>
        <taxon>Zopfiaceae</taxon>
        <taxon>Zopfia</taxon>
    </lineage>
</organism>
<dbReference type="Proteomes" id="UP000800200">
    <property type="component" value="Unassembled WGS sequence"/>
</dbReference>